<keyword evidence="1" id="KW-0812">Transmembrane</keyword>
<evidence type="ECO:0000313" key="2">
    <source>
        <dbReference type="EMBL" id="TGZ69327.1"/>
    </source>
</evidence>
<sequence length="238" mass="26330">MRPREKAWFALVSLGFVFALVALVLGLLALTGNNWIVYQVEPAVVRPAGLSDVSRRRGLWFECAAENTPLVGECSSLFESTLKCPLNDNGNSIIHSRMLVPFMQVAVLVSLFTTILTMTTITVLLWTGSISCGYRCGQYVMVIGGSAIWMCGKTSGYTLFSFSTLLYFVTIILQYHTLTTENYLFDPYLFSLRSTWLPKVRNATTMWIGPEMAMALATYCITFLSSTSFLAAGSLVEA</sequence>
<dbReference type="STRING" id="147828.A0A4S2M5L3"/>
<keyword evidence="3" id="KW-1185">Reference proteome</keyword>
<feature type="transmembrane region" description="Helical" evidence="1">
    <location>
        <begin position="105"/>
        <end position="126"/>
    </location>
</feature>
<evidence type="ECO:0000313" key="3">
    <source>
        <dbReference type="Proteomes" id="UP000308267"/>
    </source>
</evidence>
<name>A0A4S2M5L3_OPIFE</name>
<keyword evidence="1" id="KW-0472">Membrane</keyword>
<feature type="transmembrane region" description="Helical" evidence="1">
    <location>
        <begin position="157"/>
        <end position="176"/>
    </location>
</feature>
<feature type="transmembrane region" description="Helical" evidence="1">
    <location>
        <begin position="216"/>
        <end position="236"/>
    </location>
</feature>
<comment type="caution">
    <text evidence="2">The sequence shown here is derived from an EMBL/GenBank/DDBJ whole genome shotgun (WGS) entry which is preliminary data.</text>
</comment>
<accession>A0A4S2M5L3</accession>
<reference evidence="2 3" key="1">
    <citation type="journal article" date="2019" name="BMC Genomics">
        <title>New insights from Opisthorchis felineus genome: update on genomics of the epidemiologically important liver flukes.</title>
        <authorList>
            <person name="Ershov N.I."/>
            <person name="Mordvinov V.A."/>
            <person name="Prokhortchouk E.B."/>
            <person name="Pakharukova M.Y."/>
            <person name="Gunbin K.V."/>
            <person name="Ustyantsev K."/>
            <person name="Genaev M.A."/>
            <person name="Blinov A.G."/>
            <person name="Mazur A."/>
            <person name="Boulygina E."/>
            <person name="Tsygankova S."/>
            <person name="Khrameeva E."/>
            <person name="Chekanov N."/>
            <person name="Fan G."/>
            <person name="Xiao A."/>
            <person name="Zhang H."/>
            <person name="Xu X."/>
            <person name="Yang H."/>
            <person name="Solovyev V."/>
            <person name="Lee S.M."/>
            <person name="Liu X."/>
            <person name="Afonnikov D.A."/>
            <person name="Skryabin K.G."/>
        </authorList>
    </citation>
    <scope>NUCLEOTIDE SEQUENCE [LARGE SCALE GENOMIC DNA]</scope>
    <source>
        <strain evidence="2">AK-0245</strain>
        <tissue evidence="2">Whole organism</tissue>
    </source>
</reference>
<protein>
    <submittedName>
        <fullName evidence="2">Uncharacterized protein</fullName>
    </submittedName>
</protein>
<keyword evidence="1" id="KW-1133">Transmembrane helix</keyword>
<evidence type="ECO:0000256" key="1">
    <source>
        <dbReference type="SAM" id="Phobius"/>
    </source>
</evidence>
<dbReference type="Proteomes" id="UP000308267">
    <property type="component" value="Unassembled WGS sequence"/>
</dbReference>
<dbReference type="Gene3D" id="1.20.140.150">
    <property type="match status" value="1"/>
</dbReference>
<dbReference type="AlphaFoldDB" id="A0A4S2M5L3"/>
<organism evidence="2 3">
    <name type="scientific">Opisthorchis felineus</name>
    <dbReference type="NCBI Taxonomy" id="147828"/>
    <lineage>
        <taxon>Eukaryota</taxon>
        <taxon>Metazoa</taxon>
        <taxon>Spiralia</taxon>
        <taxon>Lophotrochozoa</taxon>
        <taxon>Platyhelminthes</taxon>
        <taxon>Trematoda</taxon>
        <taxon>Digenea</taxon>
        <taxon>Opisthorchiida</taxon>
        <taxon>Opisthorchiata</taxon>
        <taxon>Opisthorchiidae</taxon>
        <taxon>Opisthorchis</taxon>
    </lineage>
</organism>
<proteinExistence type="predicted"/>
<dbReference type="OrthoDB" id="6235249at2759"/>
<gene>
    <name evidence="2" type="ORF">CRM22_003802</name>
</gene>
<dbReference type="EMBL" id="SJOL01006099">
    <property type="protein sequence ID" value="TGZ69327.1"/>
    <property type="molecule type" value="Genomic_DNA"/>
</dbReference>
<feature type="transmembrane region" description="Helical" evidence="1">
    <location>
        <begin position="7"/>
        <end position="30"/>
    </location>
</feature>